<evidence type="ECO:0000256" key="4">
    <source>
        <dbReference type="ARBA" id="ARBA00022989"/>
    </source>
</evidence>
<comment type="subcellular location">
    <subcellularLocation>
        <location evidence="1">Cell membrane</location>
        <topology evidence="1">Multi-pass membrane protein</topology>
    </subcellularLocation>
</comment>
<evidence type="ECO:0000256" key="1">
    <source>
        <dbReference type="ARBA" id="ARBA00004651"/>
    </source>
</evidence>
<dbReference type="EMBL" id="VTWS01000001">
    <property type="protein sequence ID" value="KAA9357492.1"/>
    <property type="molecule type" value="Genomic_DNA"/>
</dbReference>
<evidence type="ECO:0000313" key="8">
    <source>
        <dbReference type="Proteomes" id="UP000326344"/>
    </source>
</evidence>
<evidence type="ECO:0008006" key="9">
    <source>
        <dbReference type="Google" id="ProtNLM"/>
    </source>
</evidence>
<evidence type="ECO:0000313" key="7">
    <source>
        <dbReference type="EMBL" id="KAA9357492.1"/>
    </source>
</evidence>
<dbReference type="Pfam" id="PF01810">
    <property type="entry name" value="LysE"/>
    <property type="match status" value="1"/>
</dbReference>
<dbReference type="RefSeq" id="WP_150875629.1">
    <property type="nucleotide sequence ID" value="NZ_VTWS01000001.1"/>
</dbReference>
<dbReference type="Proteomes" id="UP000326344">
    <property type="component" value="Unassembled WGS sequence"/>
</dbReference>
<accession>A0A5N1JT30</accession>
<dbReference type="GO" id="GO:0006865">
    <property type="term" value="P:amino acid transport"/>
    <property type="evidence" value="ECO:0007669"/>
    <property type="project" value="InterPro"/>
</dbReference>
<gene>
    <name evidence="7" type="ORF">F0P93_07100</name>
</gene>
<comment type="caution">
    <text evidence="7">The sequence shown here is derived from an EMBL/GenBank/DDBJ whole genome shotgun (WGS) entry which is preliminary data.</text>
</comment>
<dbReference type="AlphaFoldDB" id="A0A5N1JT30"/>
<feature type="transmembrane region" description="Helical" evidence="6">
    <location>
        <begin position="69"/>
        <end position="92"/>
    </location>
</feature>
<feature type="transmembrane region" description="Helical" evidence="6">
    <location>
        <begin position="12"/>
        <end position="32"/>
    </location>
</feature>
<keyword evidence="2" id="KW-1003">Cell membrane</keyword>
<protein>
    <recommendedName>
        <fullName evidence="9">Threonine/homoserine/homoserine lactone efflux protein</fullName>
    </recommendedName>
</protein>
<evidence type="ECO:0000256" key="6">
    <source>
        <dbReference type="SAM" id="Phobius"/>
    </source>
</evidence>
<evidence type="ECO:0000256" key="3">
    <source>
        <dbReference type="ARBA" id="ARBA00022692"/>
    </source>
</evidence>
<reference evidence="7 8" key="1">
    <citation type="submission" date="2019-09" db="EMBL/GenBank/DDBJ databases">
        <title>Genome Sequence of Larkinella sp MA1.</title>
        <authorList>
            <person name="Srinivasan S."/>
        </authorList>
    </citation>
    <scope>NUCLEOTIDE SEQUENCE [LARGE SCALE GENOMIC DNA]</scope>
    <source>
        <strain evidence="7 8">MA1</strain>
    </source>
</reference>
<dbReference type="InterPro" id="IPR001123">
    <property type="entry name" value="LeuE-type"/>
</dbReference>
<keyword evidence="4 6" id="KW-1133">Transmembrane helix</keyword>
<dbReference type="GO" id="GO:0005886">
    <property type="term" value="C:plasma membrane"/>
    <property type="evidence" value="ECO:0007669"/>
    <property type="project" value="UniProtKB-SubCell"/>
</dbReference>
<feature type="transmembrane region" description="Helical" evidence="6">
    <location>
        <begin position="44"/>
        <end position="63"/>
    </location>
</feature>
<keyword evidence="5 6" id="KW-0472">Membrane</keyword>
<sequence>MMLFAGNFVVGWVVSFLGSLPPGVLNLTIIRVSLRQGLRAALEFALACTLIEFMYGYIAVWLTEQISQYAFFKFLTDGFTLLLLLILGLYYLRKQSRPPTPADRTATRAFGLGLGLSVINVAAFPFWLFYTVLLTQKGWVSLAGSPSVLVYVLGIALGTLTGLWFFVGVSQRLNTFLVAHLHRFDRLMGWLCVGLAIVQGLVLASNQ</sequence>
<organism evidence="7 8">
    <name type="scientific">Larkinella humicola</name>
    <dbReference type="NCBI Taxonomy" id="2607654"/>
    <lineage>
        <taxon>Bacteria</taxon>
        <taxon>Pseudomonadati</taxon>
        <taxon>Bacteroidota</taxon>
        <taxon>Cytophagia</taxon>
        <taxon>Cytophagales</taxon>
        <taxon>Spirosomataceae</taxon>
        <taxon>Larkinella</taxon>
    </lineage>
</organism>
<feature type="transmembrane region" description="Helical" evidence="6">
    <location>
        <begin position="148"/>
        <end position="167"/>
    </location>
</feature>
<feature type="transmembrane region" description="Helical" evidence="6">
    <location>
        <begin position="112"/>
        <end position="133"/>
    </location>
</feature>
<keyword evidence="3 6" id="KW-0812">Transmembrane</keyword>
<feature type="transmembrane region" description="Helical" evidence="6">
    <location>
        <begin position="187"/>
        <end position="205"/>
    </location>
</feature>
<evidence type="ECO:0000256" key="5">
    <source>
        <dbReference type="ARBA" id="ARBA00023136"/>
    </source>
</evidence>
<name>A0A5N1JT30_9BACT</name>
<keyword evidence="8" id="KW-1185">Reference proteome</keyword>
<proteinExistence type="predicted"/>
<evidence type="ECO:0000256" key="2">
    <source>
        <dbReference type="ARBA" id="ARBA00022475"/>
    </source>
</evidence>